<reference evidence="13" key="2">
    <citation type="journal article" date="2021" name="Data Brief">
        <title>Draft genome sequence data of the facultative, thermophilic, xylanolytic bacterium Paenibacillus sp. strain DA-C8.</title>
        <authorList>
            <person name="Chhe C."/>
            <person name="Uke A."/>
            <person name="Baramee S."/>
            <person name="Ungkulpasvich U."/>
            <person name="Tachaapaikoon C."/>
            <person name="Pason P."/>
            <person name="Waeonukul R."/>
            <person name="Ratanakhanokchai K."/>
            <person name="Kosugi A."/>
        </authorList>
    </citation>
    <scope>NUCLEOTIDE SEQUENCE</scope>
    <source>
        <strain evidence="13">DA-C8</strain>
    </source>
</reference>
<dbReference type="InterPro" id="IPR000312">
    <property type="entry name" value="Glycosyl_Trfase_fam3"/>
</dbReference>
<comment type="catalytic activity">
    <reaction evidence="1">
        <text>2'-deoxyuridine + phosphate = 2-deoxy-alpha-D-ribose 1-phosphate + uracil</text>
        <dbReference type="Rhea" id="RHEA:22824"/>
        <dbReference type="ChEBI" id="CHEBI:16450"/>
        <dbReference type="ChEBI" id="CHEBI:17568"/>
        <dbReference type="ChEBI" id="CHEBI:43474"/>
        <dbReference type="ChEBI" id="CHEBI:57259"/>
        <dbReference type="EC" id="2.4.2.2"/>
    </reaction>
</comment>
<evidence type="ECO:0000256" key="11">
    <source>
        <dbReference type="ARBA" id="ARBA00048525"/>
    </source>
</evidence>
<name>A0A916QEB7_9BACL</name>
<keyword evidence="9" id="KW-0808">Transferase</keyword>
<dbReference type="GO" id="GO:0009032">
    <property type="term" value="F:thymidine phosphorylase activity"/>
    <property type="evidence" value="ECO:0007669"/>
    <property type="project" value="TreeGrafter"/>
</dbReference>
<comment type="function">
    <text evidence="3">Catalyzes phosphorolysis of the pyrimidine nucleosides uridine, thymidine and 2'-deoxyuridine with the formation of the corresponding pyrimidine base and ribose-1-phosphate.</text>
</comment>
<evidence type="ECO:0000256" key="8">
    <source>
        <dbReference type="ARBA" id="ARBA00022676"/>
    </source>
</evidence>
<dbReference type="InterPro" id="IPR018090">
    <property type="entry name" value="Pyrmidine_PPas_bac/euk"/>
</dbReference>
<dbReference type="RefSeq" id="WP_200965118.1">
    <property type="nucleotide sequence ID" value="NZ_BMAQ01000001.1"/>
</dbReference>
<evidence type="ECO:0000313" key="13">
    <source>
        <dbReference type="EMBL" id="GFR36822.1"/>
    </source>
</evidence>
<dbReference type="PIRSF" id="PIRSF000478">
    <property type="entry name" value="TP_PyNP"/>
    <property type="match status" value="1"/>
</dbReference>
<organism evidence="13 14">
    <name type="scientific">Insulibacter thermoxylanivorax</name>
    <dbReference type="NCBI Taxonomy" id="2749268"/>
    <lineage>
        <taxon>Bacteria</taxon>
        <taxon>Bacillati</taxon>
        <taxon>Bacillota</taxon>
        <taxon>Bacilli</taxon>
        <taxon>Bacillales</taxon>
        <taxon>Paenibacillaceae</taxon>
        <taxon>Insulibacter</taxon>
    </lineage>
</organism>
<dbReference type="InterPro" id="IPR000053">
    <property type="entry name" value="Thymidine/pyrmidine_PPase"/>
</dbReference>
<evidence type="ECO:0000256" key="9">
    <source>
        <dbReference type="ARBA" id="ARBA00022679"/>
    </source>
</evidence>
<dbReference type="SUPFAM" id="SSF54680">
    <property type="entry name" value="Pyrimidine nucleoside phosphorylase C-terminal domain"/>
    <property type="match status" value="1"/>
</dbReference>
<dbReference type="EMBL" id="BMAQ01000001">
    <property type="protein sequence ID" value="GFR36822.1"/>
    <property type="molecule type" value="Genomic_DNA"/>
</dbReference>
<dbReference type="PANTHER" id="PTHR10515:SF0">
    <property type="entry name" value="THYMIDINE PHOSPHORYLASE"/>
    <property type="match status" value="1"/>
</dbReference>
<dbReference type="FunFam" id="3.40.1030.10:FF:000003">
    <property type="entry name" value="Pyrimidine-nucleoside phosphorylase"/>
    <property type="match status" value="1"/>
</dbReference>
<evidence type="ECO:0000256" key="1">
    <source>
        <dbReference type="ARBA" id="ARBA00001066"/>
    </source>
</evidence>
<sequence>MRTVDLIQQKRDGHELSTEGIRHLIQGYVSGDIPDYQIAAWLMAVYFQGMSSRETADLTMAMAESGDQIDLSAIHGIKVDKHSTGGVGDTTTLVLAPLVAAAGVPVAKMSGRGLGHTGGTIDKLEAIRGFHVEMTRDQFVQQVNEIGAAVISQSDNITPADKMLYSLRDVTATVESIPLIASSIMSKKIASGADAIVLDVKTGSGAFMKTPEDSIKLAQAMVEIGTRVGRETIAIISSMEQPLGYAIGNALEVKEAILTLAGRGPQDLTELSLTLGSYMLVAGGRADHEEEARRLLEKLLHNGHALEKFKQFVAAQGGDASIIDEVLKEEDGDGSGSLPTAELKAVVQAPQAGCVAAIDAEALGRAAMKLGAGRETKESKIDLSAGIVLRVKTGDRVQSGDVLAELHSNLSQEAVDAVAREVQASIAFTDAVPDSQPLIYAVVSKDGVKRLSEQK</sequence>
<evidence type="ECO:0000256" key="7">
    <source>
        <dbReference type="ARBA" id="ARBA00014680"/>
    </source>
</evidence>
<dbReference type="GO" id="GO:0006213">
    <property type="term" value="P:pyrimidine nucleoside metabolic process"/>
    <property type="evidence" value="ECO:0007669"/>
    <property type="project" value="InterPro"/>
</dbReference>
<comment type="caution">
    <text evidence="13">The sequence shown here is derived from an EMBL/GenBank/DDBJ whole genome shotgun (WGS) entry which is preliminary data.</text>
</comment>
<dbReference type="PROSITE" id="PS00647">
    <property type="entry name" value="THYMID_PHOSPHORYLASE"/>
    <property type="match status" value="1"/>
</dbReference>
<dbReference type="SUPFAM" id="SSF52418">
    <property type="entry name" value="Nucleoside phosphorylase/phosphoribosyltransferase catalytic domain"/>
    <property type="match status" value="1"/>
</dbReference>
<comment type="catalytic activity">
    <reaction evidence="10">
        <text>uridine + phosphate = alpha-D-ribose 1-phosphate + uracil</text>
        <dbReference type="Rhea" id="RHEA:24388"/>
        <dbReference type="ChEBI" id="CHEBI:16704"/>
        <dbReference type="ChEBI" id="CHEBI:17568"/>
        <dbReference type="ChEBI" id="CHEBI:43474"/>
        <dbReference type="ChEBI" id="CHEBI:57720"/>
        <dbReference type="EC" id="2.4.2.2"/>
    </reaction>
</comment>
<dbReference type="Gene3D" id="3.90.1170.30">
    <property type="entry name" value="Pyrimidine nucleoside phosphorylase-like, C-terminal domain"/>
    <property type="match status" value="1"/>
</dbReference>
<dbReference type="NCBIfam" id="NF004747">
    <property type="entry name" value="PRK06078.1"/>
    <property type="match status" value="1"/>
</dbReference>
<dbReference type="EC" id="2.4.2.2" evidence="6"/>
<keyword evidence="14" id="KW-1185">Reference proteome</keyword>
<comment type="subunit">
    <text evidence="5">Homodimer.</text>
</comment>
<dbReference type="NCBIfam" id="NF004490">
    <property type="entry name" value="PRK05820.1"/>
    <property type="match status" value="1"/>
</dbReference>
<dbReference type="InterPro" id="IPR013102">
    <property type="entry name" value="PYNP_C"/>
</dbReference>
<dbReference type="Pfam" id="PF02885">
    <property type="entry name" value="Glycos_trans_3N"/>
    <property type="match status" value="1"/>
</dbReference>
<dbReference type="InterPro" id="IPR036566">
    <property type="entry name" value="PYNP-like_C_sf"/>
</dbReference>
<dbReference type="InterPro" id="IPR036320">
    <property type="entry name" value="Glycosyl_Trfase_fam3_N_dom_sf"/>
</dbReference>
<dbReference type="Pfam" id="PF00591">
    <property type="entry name" value="Glycos_transf_3"/>
    <property type="match status" value="1"/>
</dbReference>
<dbReference type="AlphaFoldDB" id="A0A916QEB7"/>
<dbReference type="SUPFAM" id="SSF47648">
    <property type="entry name" value="Nucleoside phosphorylase/phosphoribosyltransferase N-terminal domain"/>
    <property type="match status" value="1"/>
</dbReference>
<gene>
    <name evidence="13" type="primary">pdp</name>
    <name evidence="13" type="ORF">PRECH8_01180</name>
</gene>
<dbReference type="InterPro" id="IPR035902">
    <property type="entry name" value="Nuc_phospho_transferase"/>
</dbReference>
<feature type="domain" description="Pyrimidine nucleoside phosphorylase C-terminal" evidence="12">
    <location>
        <begin position="354"/>
        <end position="429"/>
    </location>
</feature>
<dbReference type="PANTHER" id="PTHR10515">
    <property type="entry name" value="THYMIDINE PHOSPHORYLASE"/>
    <property type="match status" value="1"/>
</dbReference>
<dbReference type="GO" id="GO:0005829">
    <property type="term" value="C:cytosol"/>
    <property type="evidence" value="ECO:0007669"/>
    <property type="project" value="TreeGrafter"/>
</dbReference>
<proteinExistence type="inferred from homology"/>
<comment type="catalytic activity">
    <reaction evidence="11">
        <text>thymidine + phosphate = 2-deoxy-alpha-D-ribose 1-phosphate + thymine</text>
        <dbReference type="Rhea" id="RHEA:16037"/>
        <dbReference type="ChEBI" id="CHEBI:17748"/>
        <dbReference type="ChEBI" id="CHEBI:17821"/>
        <dbReference type="ChEBI" id="CHEBI:43474"/>
        <dbReference type="ChEBI" id="CHEBI:57259"/>
        <dbReference type="EC" id="2.4.2.2"/>
    </reaction>
</comment>
<comment type="similarity">
    <text evidence="4">Belongs to the thymidine/pyrimidine-nucleoside phosphorylase family.</text>
</comment>
<dbReference type="InterPro" id="IPR017872">
    <property type="entry name" value="Pyrmidine_PPase_CS"/>
</dbReference>
<evidence type="ECO:0000256" key="10">
    <source>
        <dbReference type="ARBA" id="ARBA00048453"/>
    </source>
</evidence>
<evidence type="ECO:0000256" key="5">
    <source>
        <dbReference type="ARBA" id="ARBA00011738"/>
    </source>
</evidence>
<dbReference type="SMART" id="SM00941">
    <property type="entry name" value="PYNP_C"/>
    <property type="match status" value="1"/>
</dbReference>
<evidence type="ECO:0000313" key="14">
    <source>
        <dbReference type="Proteomes" id="UP000654993"/>
    </source>
</evidence>
<dbReference type="InterPro" id="IPR017459">
    <property type="entry name" value="Glycosyl_Trfase_fam3_N_dom"/>
</dbReference>
<evidence type="ECO:0000256" key="3">
    <source>
        <dbReference type="ARBA" id="ARBA00003877"/>
    </source>
</evidence>
<dbReference type="Pfam" id="PF07831">
    <property type="entry name" value="PYNP_C"/>
    <property type="match status" value="1"/>
</dbReference>
<evidence type="ECO:0000256" key="2">
    <source>
        <dbReference type="ARBA" id="ARBA00001958"/>
    </source>
</evidence>
<accession>A0A916QEB7</accession>
<dbReference type="GO" id="GO:0004645">
    <property type="term" value="F:1,4-alpha-oligoglucan phosphorylase activity"/>
    <property type="evidence" value="ECO:0007669"/>
    <property type="project" value="InterPro"/>
</dbReference>
<dbReference type="GO" id="GO:0006206">
    <property type="term" value="P:pyrimidine nucleobase metabolic process"/>
    <property type="evidence" value="ECO:0007669"/>
    <property type="project" value="InterPro"/>
</dbReference>
<dbReference type="Gene3D" id="3.40.1030.10">
    <property type="entry name" value="Nucleoside phosphorylase/phosphoribosyltransferase catalytic domain"/>
    <property type="match status" value="1"/>
</dbReference>
<protein>
    <recommendedName>
        <fullName evidence="7">Pyrimidine-nucleoside phosphorylase</fullName>
        <ecNumber evidence="6">2.4.2.2</ecNumber>
    </recommendedName>
</protein>
<evidence type="ECO:0000256" key="4">
    <source>
        <dbReference type="ARBA" id="ARBA00006915"/>
    </source>
</evidence>
<reference evidence="13" key="1">
    <citation type="submission" date="2020-08" db="EMBL/GenBank/DDBJ databases">
        <authorList>
            <person name="Uke A."/>
            <person name="Chhe C."/>
            <person name="Baramee S."/>
            <person name="Kosugi A."/>
        </authorList>
    </citation>
    <scope>NUCLEOTIDE SEQUENCE</scope>
    <source>
        <strain evidence="13">DA-C8</strain>
    </source>
</reference>
<evidence type="ECO:0000256" key="6">
    <source>
        <dbReference type="ARBA" id="ARBA00011889"/>
    </source>
</evidence>
<dbReference type="Gene3D" id="1.20.970.10">
    <property type="entry name" value="Transferase, Pyrimidine Nucleoside Phosphorylase, Chain C"/>
    <property type="match status" value="1"/>
</dbReference>
<evidence type="ECO:0000259" key="12">
    <source>
        <dbReference type="SMART" id="SM00941"/>
    </source>
</evidence>
<dbReference type="Proteomes" id="UP000654993">
    <property type="component" value="Unassembled WGS sequence"/>
</dbReference>
<dbReference type="NCBIfam" id="TIGR02644">
    <property type="entry name" value="Y_phosphoryl"/>
    <property type="match status" value="1"/>
</dbReference>
<keyword evidence="8" id="KW-0328">Glycosyltransferase</keyword>
<comment type="cofactor">
    <cofactor evidence="2">
        <name>K(+)</name>
        <dbReference type="ChEBI" id="CHEBI:29103"/>
    </cofactor>
</comment>